<dbReference type="InterPro" id="IPR054597">
    <property type="entry name" value="FeeM_cat"/>
</dbReference>
<comment type="caution">
    <text evidence="2">The sequence shown here is derived from an EMBL/GenBank/DDBJ whole genome shotgun (WGS) entry which is preliminary data.</text>
</comment>
<dbReference type="EMBL" id="JAGFPW010000002">
    <property type="protein sequence ID" value="MBO3793598.1"/>
    <property type="molecule type" value="Genomic_DNA"/>
</dbReference>
<dbReference type="Proteomes" id="UP000665181">
    <property type="component" value="Unassembled WGS sequence"/>
</dbReference>
<dbReference type="GO" id="GO:0016740">
    <property type="term" value="F:transferase activity"/>
    <property type="evidence" value="ECO:0007669"/>
    <property type="project" value="UniProtKB-KW"/>
</dbReference>
<sequence length="178" mass="20506">MVQPVIVKEIKDPQKLNELFKQRYKTFVIDQKAAPAKLYKDQLMKDDFDDKAIHLGAYVDGMLLGSVSVVIKKQDQGLLFIEKCHNIQLKVGESAEVMRLIIPNNSVTNSFINKNRILKKLLQAVKRIIITHNIQEVYLQTTKSAEKIHKKIGFEQIGPYRLYECISDEAFYLNIKAN</sequence>
<accession>A0A8I1WED4</accession>
<proteinExistence type="predicted"/>
<dbReference type="RefSeq" id="WP_144530726.1">
    <property type="nucleotide sequence ID" value="NZ_JAGFPW010000002.1"/>
</dbReference>
<feature type="domain" description="N-acyl amino acid synthase FeeM catalytic core" evidence="1">
    <location>
        <begin position="23"/>
        <end position="172"/>
    </location>
</feature>
<name>A0A8I1WED4_BACIU</name>
<evidence type="ECO:0000313" key="3">
    <source>
        <dbReference type="Proteomes" id="UP000665181"/>
    </source>
</evidence>
<evidence type="ECO:0000313" key="2">
    <source>
        <dbReference type="EMBL" id="MBO3793598.1"/>
    </source>
</evidence>
<keyword evidence="2" id="KW-0808">Transferase</keyword>
<dbReference type="Gene3D" id="3.40.630.30">
    <property type="match status" value="1"/>
</dbReference>
<evidence type="ECO:0000259" key="1">
    <source>
        <dbReference type="Pfam" id="PF21926"/>
    </source>
</evidence>
<dbReference type="InterPro" id="IPR016181">
    <property type="entry name" value="Acyl_CoA_acyltransferase"/>
</dbReference>
<dbReference type="SUPFAM" id="SSF55729">
    <property type="entry name" value="Acyl-CoA N-acyltransferases (Nat)"/>
    <property type="match status" value="1"/>
</dbReference>
<protein>
    <submittedName>
        <fullName evidence="2">GNAT family N-acetyltransferase</fullName>
    </submittedName>
</protein>
<organism evidence="2 3">
    <name type="scientific">Bacillus subtilis</name>
    <dbReference type="NCBI Taxonomy" id="1423"/>
    <lineage>
        <taxon>Bacteria</taxon>
        <taxon>Bacillati</taxon>
        <taxon>Bacillota</taxon>
        <taxon>Bacilli</taxon>
        <taxon>Bacillales</taxon>
        <taxon>Bacillaceae</taxon>
        <taxon>Bacillus</taxon>
    </lineage>
</organism>
<gene>
    <name evidence="2" type="ORF">J5227_04520</name>
</gene>
<dbReference type="Pfam" id="PF21926">
    <property type="entry name" value="FeeM"/>
    <property type="match status" value="1"/>
</dbReference>
<reference evidence="2" key="1">
    <citation type="submission" date="2021-03" db="EMBL/GenBank/DDBJ databases">
        <title>Isolation of Bacillus subtilis from fermented food sample.</title>
        <authorList>
            <person name="Lakshmanan V."/>
            <person name="Athira K."/>
            <person name="Rajagopal K."/>
        </authorList>
    </citation>
    <scope>NUCLEOTIDE SEQUENCE</scope>
    <source>
        <strain evidence="2">S1</strain>
    </source>
</reference>
<dbReference type="AlphaFoldDB" id="A0A8I1WED4"/>